<dbReference type="InterPro" id="IPR024535">
    <property type="entry name" value="RHGA/B-epi-like_pectate_lyase"/>
</dbReference>
<proteinExistence type="predicted"/>
<dbReference type="FunFam" id="2.160.20.10:FF:000049">
    <property type="entry name" value="Putative exo-beta-1,3-glucanase"/>
    <property type="match status" value="1"/>
</dbReference>
<name>A0A1Q3EGJ5_LENED</name>
<dbReference type="PANTHER" id="PTHR33928">
    <property type="entry name" value="POLYGALACTURONASE QRT3"/>
    <property type="match status" value="1"/>
</dbReference>
<dbReference type="GO" id="GO:0004650">
    <property type="term" value="F:polygalacturonase activity"/>
    <property type="evidence" value="ECO:0007669"/>
    <property type="project" value="InterPro"/>
</dbReference>
<dbReference type="AlphaFoldDB" id="A0A1Q3EGJ5"/>
<dbReference type="InterPro" id="IPR011050">
    <property type="entry name" value="Pectin_lyase_fold/virulence"/>
</dbReference>
<dbReference type="SUPFAM" id="SSF51126">
    <property type="entry name" value="Pectin lyase-like"/>
    <property type="match status" value="2"/>
</dbReference>
<evidence type="ECO:0000259" key="1">
    <source>
        <dbReference type="Pfam" id="PF12708"/>
    </source>
</evidence>
<evidence type="ECO:0000313" key="2">
    <source>
        <dbReference type="EMBL" id="GAW06311.1"/>
    </source>
</evidence>
<reference evidence="2 3" key="2">
    <citation type="submission" date="2017-02" db="EMBL/GenBank/DDBJ databases">
        <title>A genome survey and senescence transcriptome analysis in Lentinula edodes.</title>
        <authorList>
            <person name="Sakamoto Y."/>
            <person name="Nakade K."/>
            <person name="Sato S."/>
            <person name="Yoshida Y."/>
            <person name="Miyazaki K."/>
            <person name="Natsume S."/>
            <person name="Konno N."/>
        </authorList>
    </citation>
    <scope>NUCLEOTIDE SEQUENCE [LARGE SCALE GENOMIC DNA]</scope>
    <source>
        <strain evidence="2 3">NBRC 111202</strain>
    </source>
</reference>
<dbReference type="Pfam" id="PF12708">
    <property type="entry name" value="Pect-lyase_RHGA_epim"/>
    <property type="match status" value="2"/>
</dbReference>
<dbReference type="STRING" id="5353.A0A1Q3EGJ5"/>
<feature type="domain" description="Rhamnogalacturonase A/B/Epimerase-like pectate lyase" evidence="1">
    <location>
        <begin position="109"/>
        <end position="330"/>
    </location>
</feature>
<organism evidence="2 3">
    <name type="scientific">Lentinula edodes</name>
    <name type="common">Shiitake mushroom</name>
    <name type="synonym">Lentinus edodes</name>
    <dbReference type="NCBI Taxonomy" id="5353"/>
    <lineage>
        <taxon>Eukaryota</taxon>
        <taxon>Fungi</taxon>
        <taxon>Dikarya</taxon>
        <taxon>Basidiomycota</taxon>
        <taxon>Agaricomycotina</taxon>
        <taxon>Agaricomycetes</taxon>
        <taxon>Agaricomycetidae</taxon>
        <taxon>Agaricales</taxon>
        <taxon>Marasmiineae</taxon>
        <taxon>Omphalotaceae</taxon>
        <taxon>Lentinula</taxon>
    </lineage>
</organism>
<dbReference type="PANTHER" id="PTHR33928:SF2">
    <property type="entry name" value="PECTATE LYASE SUPERFAMILY PROTEIN DOMAIN-CONTAINING PROTEIN-RELATED"/>
    <property type="match status" value="1"/>
</dbReference>
<reference evidence="2 3" key="1">
    <citation type="submission" date="2016-08" db="EMBL/GenBank/DDBJ databases">
        <authorList>
            <consortium name="Lentinula edodes genome sequencing consortium"/>
            <person name="Sakamoto Y."/>
            <person name="Nakade K."/>
            <person name="Sato S."/>
            <person name="Yoshida Y."/>
            <person name="Miyazaki K."/>
            <person name="Natsume S."/>
            <person name="Konno N."/>
        </authorList>
    </citation>
    <scope>NUCLEOTIDE SEQUENCE [LARGE SCALE GENOMIC DNA]</scope>
    <source>
        <strain evidence="2 3">NBRC 111202</strain>
    </source>
</reference>
<accession>A0A1Q3EGJ5</accession>
<sequence>MGLIQTETPYYQPSPAVPSPFSLNSAFNDPTIFGGSSAWALHVTSSSNILVFGAGLYSFFQSFGQDCLDSNNCQSQILNVDSTSSINLYSVTTVGTTFQLSVNNNGVVFRNVMDFGAKGDGVTDDTAAINSAISSGDRCGLGSCNSSTVTPAVVFFPSGTYLISTPLNLYYYTQLIGDAKNPPTLLASAAFAGMAVINADIYLAGGSEWYAPTNNFFRSVRNFVIDLTQVPAANSEGTGIHWQVSQGTSLMNIVFEMSTESDTAHQGIWMENGSGGFMGDMVFNVNTAYGVVINMRNVTMNNVQTAIYGLWNWGYTFQGVTINNCQVGFDLATGGITEATQSVGGEAIIDAVVIDTPIFVRTSAASTSLAGSIVINNARLTNVGIAVGVLDGETVLEGSTGSLTIDSWGQGNVYSGTSTTGTFTQGDIVSATKPSSLLDSAGRIVGKMHPQYADYAVDQFVSVKSKGAKGDGATDDTATLQAIFDAYSGCAIIFFDAGTYIVTSTLQIPAGTQMVGEAWSVIAGSGSAFEDQSNPQVVVQVGAENSQGIMEISDIIFTTVGPTPGAIVVEWNVQEPSGNSAGAGMWDSHIRLGGAIGTNLETNCPADGSGGTTDCFAAYMALHLTASSSAYLEGFVASDHDLDGDGYTQITLYSGRGIYSESAGPVWMIGAAEHHSLYQLQLDNAQNHYLGLFQTEIPYYQPSPESPSPFTSSTTYNDPTTFDSGFAWAVNVVSSTDIIFFGAGLYSFYNDYTQDCLDTMSCQPQLVNIDSTSSVTIYSLSTIGATYQLSVENTGIVNQSDNIDGYQSTVTVWSSS</sequence>
<keyword evidence="2" id="KW-0378">Hydrolase</keyword>
<gene>
    <name evidence="2" type="ORF">LENED_008226</name>
</gene>
<dbReference type="EMBL" id="BDGU01000315">
    <property type="protein sequence ID" value="GAW06311.1"/>
    <property type="molecule type" value="Genomic_DNA"/>
</dbReference>
<dbReference type="Proteomes" id="UP000188533">
    <property type="component" value="Unassembled WGS sequence"/>
</dbReference>
<comment type="caution">
    <text evidence="2">The sequence shown here is derived from an EMBL/GenBank/DDBJ whole genome shotgun (WGS) entry which is preliminary data.</text>
</comment>
<dbReference type="InterPro" id="IPR039279">
    <property type="entry name" value="QRT3-like"/>
</dbReference>
<protein>
    <submittedName>
        <fullName evidence="2">Glycoside hydrolase family 55 protein</fullName>
    </submittedName>
</protein>
<evidence type="ECO:0000313" key="3">
    <source>
        <dbReference type="Proteomes" id="UP000188533"/>
    </source>
</evidence>
<dbReference type="InterPro" id="IPR012334">
    <property type="entry name" value="Pectin_lyas_fold"/>
</dbReference>
<feature type="domain" description="Rhamnogalacturonase A/B/Epimerase-like pectate lyase" evidence="1">
    <location>
        <begin position="460"/>
        <end position="528"/>
    </location>
</feature>
<dbReference type="Gene3D" id="2.160.20.10">
    <property type="entry name" value="Single-stranded right-handed beta-helix, Pectin lyase-like"/>
    <property type="match status" value="2"/>
</dbReference>
<dbReference type="CDD" id="cd23668">
    <property type="entry name" value="GH55_beta13glucanase-like"/>
    <property type="match status" value="1"/>
</dbReference>
<keyword evidence="3" id="KW-1185">Reference proteome</keyword>